<organism evidence="1 2">
    <name type="scientific">Emydomyces testavorans</name>
    <dbReference type="NCBI Taxonomy" id="2070801"/>
    <lineage>
        <taxon>Eukaryota</taxon>
        <taxon>Fungi</taxon>
        <taxon>Dikarya</taxon>
        <taxon>Ascomycota</taxon>
        <taxon>Pezizomycotina</taxon>
        <taxon>Eurotiomycetes</taxon>
        <taxon>Eurotiomycetidae</taxon>
        <taxon>Onygenales</taxon>
        <taxon>Nannizziopsiaceae</taxon>
        <taxon>Emydomyces</taxon>
    </lineage>
</organism>
<accession>A0AAF0DHX3</accession>
<protein>
    <submittedName>
        <fullName evidence="1">Uncharacterized protein</fullName>
    </submittedName>
</protein>
<keyword evidence="2" id="KW-1185">Reference proteome</keyword>
<dbReference type="EMBL" id="CP120628">
    <property type="protein sequence ID" value="WEW59049.1"/>
    <property type="molecule type" value="Genomic_DNA"/>
</dbReference>
<gene>
    <name evidence="1" type="ORF">PRK78_004517</name>
</gene>
<evidence type="ECO:0000313" key="1">
    <source>
        <dbReference type="EMBL" id="WEW59049.1"/>
    </source>
</evidence>
<dbReference type="Proteomes" id="UP001219355">
    <property type="component" value="Chromosome 2"/>
</dbReference>
<name>A0AAF0DHX3_9EURO</name>
<proteinExistence type="predicted"/>
<reference evidence="1" key="1">
    <citation type="submission" date="2023-03" db="EMBL/GenBank/DDBJ databases">
        <title>Emydomyces testavorans Genome Sequence.</title>
        <authorList>
            <person name="Hoyer L."/>
        </authorList>
    </citation>
    <scope>NUCLEOTIDE SEQUENCE</scope>
    <source>
        <strain evidence="1">16-2883</strain>
    </source>
</reference>
<evidence type="ECO:0000313" key="2">
    <source>
        <dbReference type="Proteomes" id="UP001219355"/>
    </source>
</evidence>
<sequence>MKQSKLADSTSGMHCALHHGGAVPQRCANESERAAAKHEFLHCLPHGTREYTYQGKAAMARAIRDEGIQFMEDKTGSKSQFIVFSSVPQALLQQDSDLRFVDYHIYLQILVIKMPAASHEEASARLNLCLVSRLLQWGIQNDLHLLGATTVHGSQRDKCPDRSYRPVNLPPNRSTHWPTLVVETGYSESGPKLSEDAAWWLNESNGDVQIVITIKIERKSRKLILDRWERVARLTRRNPVRNAIVQRVTVYPTQERPARVVGGPLILPFSKIFLRNPVGQEGDFTFSDNELIENLANSVWSVM</sequence>
<dbReference type="AlphaFoldDB" id="A0AAF0DHX3"/>